<reference evidence="1" key="1">
    <citation type="submission" date="2020-05" db="EMBL/GenBank/DDBJ databases">
        <title>WGS assembly of Panicum virgatum.</title>
        <authorList>
            <person name="Lovell J.T."/>
            <person name="Jenkins J."/>
            <person name="Shu S."/>
            <person name="Juenger T.E."/>
            <person name="Schmutz J."/>
        </authorList>
    </citation>
    <scope>NUCLEOTIDE SEQUENCE</scope>
    <source>
        <strain evidence="1">AP13</strain>
    </source>
</reference>
<dbReference type="EMBL" id="CM029050">
    <property type="protein sequence ID" value="KAG2565206.1"/>
    <property type="molecule type" value="Genomic_DNA"/>
</dbReference>
<gene>
    <name evidence="1" type="ORF">PVAP13_7NG002317</name>
</gene>
<organism evidence="1 2">
    <name type="scientific">Panicum virgatum</name>
    <name type="common">Blackwell switchgrass</name>
    <dbReference type="NCBI Taxonomy" id="38727"/>
    <lineage>
        <taxon>Eukaryota</taxon>
        <taxon>Viridiplantae</taxon>
        <taxon>Streptophyta</taxon>
        <taxon>Embryophyta</taxon>
        <taxon>Tracheophyta</taxon>
        <taxon>Spermatophyta</taxon>
        <taxon>Magnoliopsida</taxon>
        <taxon>Liliopsida</taxon>
        <taxon>Poales</taxon>
        <taxon>Poaceae</taxon>
        <taxon>PACMAD clade</taxon>
        <taxon>Panicoideae</taxon>
        <taxon>Panicodae</taxon>
        <taxon>Paniceae</taxon>
        <taxon>Panicinae</taxon>
        <taxon>Panicum</taxon>
        <taxon>Panicum sect. Hiantes</taxon>
    </lineage>
</organism>
<dbReference type="Proteomes" id="UP000823388">
    <property type="component" value="Chromosome 7N"/>
</dbReference>
<sequence length="56" mass="6411">MHCEVKNHFNPGPLDKRMPTDALLASKFYTCLSDSTKTKIKLPSNYDRTLIRASQK</sequence>
<protein>
    <submittedName>
        <fullName evidence="1">Uncharacterized protein</fullName>
    </submittedName>
</protein>
<accession>A0A8T0Q249</accession>
<name>A0A8T0Q249_PANVG</name>
<proteinExistence type="predicted"/>
<dbReference type="AlphaFoldDB" id="A0A8T0Q249"/>
<evidence type="ECO:0000313" key="1">
    <source>
        <dbReference type="EMBL" id="KAG2565206.1"/>
    </source>
</evidence>
<comment type="caution">
    <text evidence="1">The sequence shown here is derived from an EMBL/GenBank/DDBJ whole genome shotgun (WGS) entry which is preliminary data.</text>
</comment>
<keyword evidence="2" id="KW-1185">Reference proteome</keyword>
<evidence type="ECO:0000313" key="2">
    <source>
        <dbReference type="Proteomes" id="UP000823388"/>
    </source>
</evidence>